<dbReference type="Pfam" id="PF00021">
    <property type="entry name" value="UPAR_LY6"/>
    <property type="match status" value="1"/>
</dbReference>
<evidence type="ECO:0000313" key="4">
    <source>
        <dbReference type="Proteomes" id="UP000001811"/>
    </source>
</evidence>
<reference evidence="3" key="3">
    <citation type="submission" date="2025-09" db="UniProtKB">
        <authorList>
            <consortium name="Ensembl"/>
        </authorList>
    </citation>
    <scope>IDENTIFICATION</scope>
    <source>
        <strain evidence="3">Thorbecke</strain>
    </source>
</reference>
<gene>
    <name evidence="3" type="primary">GML</name>
</gene>
<dbReference type="InterPro" id="IPR052874">
    <property type="entry name" value="Sperm-ZP_regulatory"/>
</dbReference>
<reference evidence="3 4" key="1">
    <citation type="journal article" date="2011" name="Nature">
        <title>A high-resolution map of human evolutionary constraint using 29 mammals.</title>
        <authorList>
            <person name="Lindblad-Toh K."/>
            <person name="Garber M."/>
            <person name="Zuk O."/>
            <person name="Lin M.F."/>
            <person name="Parker B.J."/>
            <person name="Washietl S."/>
            <person name="Kheradpour P."/>
            <person name="Ernst J."/>
            <person name="Jordan G."/>
            <person name="Mauceli E."/>
            <person name="Ward L.D."/>
            <person name="Lowe C.B."/>
            <person name="Holloway A.K."/>
            <person name="Clamp M."/>
            <person name="Gnerre S."/>
            <person name="Alfoldi J."/>
            <person name="Beal K."/>
            <person name="Chang J."/>
            <person name="Clawson H."/>
            <person name="Cuff J."/>
            <person name="Di Palma F."/>
            <person name="Fitzgerald S."/>
            <person name="Flicek P."/>
            <person name="Guttman M."/>
            <person name="Hubisz M.J."/>
            <person name="Jaffe D.B."/>
            <person name="Jungreis I."/>
            <person name="Kent W.J."/>
            <person name="Kostka D."/>
            <person name="Lara M."/>
            <person name="Martins A.L."/>
            <person name="Massingham T."/>
            <person name="Moltke I."/>
            <person name="Raney B.J."/>
            <person name="Rasmussen M.D."/>
            <person name="Robinson J."/>
            <person name="Stark A."/>
            <person name="Vilella A.J."/>
            <person name="Wen J."/>
            <person name="Xie X."/>
            <person name="Zody M.C."/>
            <person name="Baldwin J."/>
            <person name="Bloom T."/>
            <person name="Chin C.W."/>
            <person name="Heiman D."/>
            <person name="Nicol R."/>
            <person name="Nusbaum C."/>
            <person name="Young S."/>
            <person name="Wilkinson J."/>
            <person name="Worley K.C."/>
            <person name="Kovar C.L."/>
            <person name="Muzny D.M."/>
            <person name="Gibbs R.A."/>
            <person name="Cree A."/>
            <person name="Dihn H.H."/>
            <person name="Fowler G."/>
            <person name="Jhangiani S."/>
            <person name="Joshi V."/>
            <person name="Lee S."/>
            <person name="Lewis L.R."/>
            <person name="Nazareth L.V."/>
            <person name="Okwuonu G."/>
            <person name="Santibanez J."/>
            <person name="Warren W.C."/>
            <person name="Mardis E.R."/>
            <person name="Weinstock G.M."/>
            <person name="Wilson R.K."/>
            <person name="Delehaunty K."/>
            <person name="Dooling D."/>
            <person name="Fronik C."/>
            <person name="Fulton L."/>
            <person name="Fulton B."/>
            <person name="Graves T."/>
            <person name="Minx P."/>
            <person name="Sodergren E."/>
            <person name="Birney E."/>
            <person name="Margulies E.H."/>
            <person name="Herrero J."/>
            <person name="Green E.D."/>
            <person name="Haussler D."/>
            <person name="Siepel A."/>
            <person name="Goldman N."/>
            <person name="Pollard K.S."/>
            <person name="Pedersen J.S."/>
            <person name="Lander E.S."/>
            <person name="Kellis M."/>
        </authorList>
    </citation>
    <scope>NUCLEOTIDE SEQUENCE [LARGE SCALE GENOMIC DNA]</scope>
    <source>
        <strain evidence="4">Thorbecke</strain>
    </source>
</reference>
<dbReference type="SUPFAM" id="SSF57302">
    <property type="entry name" value="Snake toxin-like"/>
    <property type="match status" value="1"/>
</dbReference>
<dbReference type="PANTHER" id="PTHR15049">
    <property type="entry name" value="GLYCOSYL-PHOSPHATIDYLINOSITOL-ANCHORED MOLECULE-LIKE PROTEIN-RELATED"/>
    <property type="match status" value="1"/>
</dbReference>
<dbReference type="InterPro" id="IPR045860">
    <property type="entry name" value="Snake_toxin-like_sf"/>
</dbReference>
<dbReference type="Gene3D" id="2.10.60.10">
    <property type="entry name" value="CD59"/>
    <property type="match status" value="1"/>
</dbReference>
<evidence type="ECO:0000256" key="1">
    <source>
        <dbReference type="SAM" id="SignalP"/>
    </source>
</evidence>
<name>G1T8J1_RABIT</name>
<dbReference type="InParanoid" id="G1T8J1"/>
<dbReference type="SMART" id="SM00134">
    <property type="entry name" value="LU"/>
    <property type="match status" value="1"/>
</dbReference>
<sequence length="165" mass="18870">MLPLALLLTMMFPLVERTYYMKCYDCEEINNFNCVGRTTCPFHIRRCLTVSMRLNSREMLIYKNCTFNCSFVYSVHQPAPLPRIKFITNAYYFVRCCGTIFCNEGGPTNLERDIMPDTAIEEPLPESAVRLGASQLFLSLVSIVVSNLLTREPLLGWSTLLAYPS</sequence>
<accession>G1T8J1</accession>
<dbReference type="HOGENOM" id="CLU_1668850_0_0_1"/>
<dbReference type="STRING" id="9986.ENSOCUP00000012894"/>
<feature type="domain" description="UPAR/Ly6" evidence="2">
    <location>
        <begin position="21"/>
        <end position="115"/>
    </location>
</feature>
<evidence type="ECO:0000259" key="2">
    <source>
        <dbReference type="SMART" id="SM00134"/>
    </source>
</evidence>
<keyword evidence="4" id="KW-1185">Reference proteome</keyword>
<dbReference type="Ensembl" id="ENSOCUT00000015005.3">
    <property type="protein sequence ID" value="ENSOCUP00000012894.3"/>
    <property type="gene ID" value="ENSOCUG00000015010.3"/>
</dbReference>
<feature type="chain" id="PRO_5023938062" evidence="1">
    <location>
        <begin position="18"/>
        <end position="165"/>
    </location>
</feature>
<dbReference type="eggNOG" id="ENOG502RU0V">
    <property type="taxonomic scope" value="Eukaryota"/>
</dbReference>
<dbReference type="InterPro" id="IPR016054">
    <property type="entry name" value="LY6_UPA_recep-like"/>
</dbReference>
<protein>
    <submittedName>
        <fullName evidence="3">Glycosylphosphatidylinositol anchored molecule like</fullName>
    </submittedName>
</protein>
<keyword evidence="1" id="KW-0732">Signal</keyword>
<dbReference type="GeneTree" id="ENSGT00940000159966"/>
<dbReference type="Bgee" id="ENSOCUG00000015010">
    <property type="expression patterns" value="Expressed in testis and 5 other cell types or tissues"/>
</dbReference>
<feature type="signal peptide" evidence="1">
    <location>
        <begin position="1"/>
        <end position="17"/>
    </location>
</feature>
<dbReference type="AlphaFoldDB" id="G1T8J1"/>
<reference evidence="3" key="2">
    <citation type="submission" date="2025-08" db="UniProtKB">
        <authorList>
            <consortium name="Ensembl"/>
        </authorList>
    </citation>
    <scope>IDENTIFICATION</scope>
    <source>
        <strain evidence="3">Thorbecke</strain>
    </source>
</reference>
<organism evidence="3 4">
    <name type="scientific">Oryctolagus cuniculus</name>
    <name type="common">Rabbit</name>
    <dbReference type="NCBI Taxonomy" id="9986"/>
    <lineage>
        <taxon>Eukaryota</taxon>
        <taxon>Metazoa</taxon>
        <taxon>Chordata</taxon>
        <taxon>Craniata</taxon>
        <taxon>Vertebrata</taxon>
        <taxon>Euteleostomi</taxon>
        <taxon>Mammalia</taxon>
        <taxon>Eutheria</taxon>
        <taxon>Euarchontoglires</taxon>
        <taxon>Glires</taxon>
        <taxon>Lagomorpha</taxon>
        <taxon>Leporidae</taxon>
        <taxon>Oryctolagus</taxon>
    </lineage>
</organism>
<proteinExistence type="predicted"/>
<evidence type="ECO:0000313" key="3">
    <source>
        <dbReference type="Ensembl" id="ENSOCUP00000012894.3"/>
    </source>
</evidence>
<dbReference type="Proteomes" id="UP000001811">
    <property type="component" value="Unplaced"/>
</dbReference>
<dbReference type="PANTHER" id="PTHR15049:SF2">
    <property type="entry name" value="GLYCOSYL-PHOSPHATIDYLINOSITOL-ANCHORED MOLECULE-LIKE PROTEIN"/>
    <property type="match status" value="1"/>
</dbReference>